<proteinExistence type="predicted"/>
<name>A0ABW3Y162_9FLAO</name>
<evidence type="ECO:0000313" key="2">
    <source>
        <dbReference type="EMBL" id="MFD1314941.1"/>
    </source>
</evidence>
<comment type="caution">
    <text evidence="2">The sequence shown here is derived from an EMBL/GenBank/DDBJ whole genome shotgun (WGS) entry which is preliminary data.</text>
</comment>
<dbReference type="InterPro" id="IPR007235">
    <property type="entry name" value="Glyco_trans_28_C"/>
</dbReference>
<dbReference type="SUPFAM" id="SSF53756">
    <property type="entry name" value="UDP-Glycosyltransferase/glycogen phosphorylase"/>
    <property type="match status" value="1"/>
</dbReference>
<dbReference type="Proteomes" id="UP001597201">
    <property type="component" value="Unassembled WGS sequence"/>
</dbReference>
<evidence type="ECO:0000313" key="3">
    <source>
        <dbReference type="Proteomes" id="UP001597201"/>
    </source>
</evidence>
<dbReference type="EMBL" id="JBHTMY010000002">
    <property type="protein sequence ID" value="MFD1314941.1"/>
    <property type="molecule type" value="Genomic_DNA"/>
</dbReference>
<gene>
    <name evidence="2" type="ORF">ACFQ39_04890</name>
</gene>
<sequence length="351" mass="40017">MKRILVAPLNWGLGHATRCIPVVGALLEQGFEPVLASDGQALELLKKEFPALVSIELPSYHIKYTKNGNLLALGLLGQSQKIRRAAEKEYNCVDKLVAELKLDGIISDNRFGVYSKKVPSVYITHQLNVPFGVFTRMASKIHHKLISKFDECWVPDYEGYDNLAGSLSFPPPKKIQIRYIKPLSRFDYKAFVKVYDILVIISGPEPQRSIFEEKMIEKFKEFDGKVLIVRGILEQDQKREFLDSIEIVNYMLKEELEAAILRSELIISRSGYTTIMDMEALRSKAFFIPTPGQFEQILLAIHLRKRGIANFSFQKNFTLCKLKEGLQTQGFPIKKTSNENAEMLSFDVFNS</sequence>
<evidence type="ECO:0000259" key="1">
    <source>
        <dbReference type="Pfam" id="PF04101"/>
    </source>
</evidence>
<reference evidence="3" key="1">
    <citation type="journal article" date="2019" name="Int. J. Syst. Evol. Microbiol.">
        <title>The Global Catalogue of Microorganisms (GCM) 10K type strain sequencing project: providing services to taxonomists for standard genome sequencing and annotation.</title>
        <authorList>
            <consortium name="The Broad Institute Genomics Platform"/>
            <consortium name="The Broad Institute Genome Sequencing Center for Infectious Disease"/>
            <person name="Wu L."/>
            <person name="Ma J."/>
        </authorList>
    </citation>
    <scope>NUCLEOTIDE SEQUENCE [LARGE SCALE GENOMIC DNA]</scope>
    <source>
        <strain evidence="3">CCUG 61485</strain>
    </source>
</reference>
<feature type="domain" description="Glycosyl transferase family 28 C-terminal" evidence="1">
    <location>
        <begin position="226"/>
        <end position="336"/>
    </location>
</feature>
<protein>
    <submittedName>
        <fullName evidence="2">Glycosyltransferase</fullName>
    </submittedName>
</protein>
<keyword evidence="3" id="KW-1185">Reference proteome</keyword>
<dbReference type="Gene3D" id="3.40.50.2000">
    <property type="entry name" value="Glycogen Phosphorylase B"/>
    <property type="match status" value="1"/>
</dbReference>
<dbReference type="Pfam" id="PF04101">
    <property type="entry name" value="Glyco_tran_28_C"/>
    <property type="match status" value="1"/>
</dbReference>
<accession>A0ABW3Y162</accession>
<dbReference type="RefSeq" id="WP_377176866.1">
    <property type="nucleotide sequence ID" value="NZ_JBHTMY010000002.1"/>
</dbReference>
<organism evidence="2 3">
    <name type="scientific">Namhaeicola litoreus</name>
    <dbReference type="NCBI Taxonomy" id="1052145"/>
    <lineage>
        <taxon>Bacteria</taxon>
        <taxon>Pseudomonadati</taxon>
        <taxon>Bacteroidota</taxon>
        <taxon>Flavobacteriia</taxon>
        <taxon>Flavobacteriales</taxon>
        <taxon>Flavobacteriaceae</taxon>
        <taxon>Namhaeicola</taxon>
    </lineage>
</organism>